<dbReference type="Proteomes" id="UP000321947">
    <property type="component" value="Unassembled WGS sequence"/>
</dbReference>
<dbReference type="Proteomes" id="UP000321393">
    <property type="component" value="Unassembled WGS sequence"/>
</dbReference>
<dbReference type="SUPFAM" id="SSF56219">
    <property type="entry name" value="DNase I-like"/>
    <property type="match status" value="1"/>
</dbReference>
<dbReference type="EMBL" id="SSTD01007927">
    <property type="protein sequence ID" value="TYK18285.1"/>
    <property type="molecule type" value="Genomic_DNA"/>
</dbReference>
<proteinExistence type="predicted"/>
<dbReference type="PANTHER" id="PTHR33710:SF64">
    <property type="entry name" value="ENDONUCLEASE_EXONUCLEASE_PHOSPHATASE DOMAIN-CONTAINING PROTEIN"/>
    <property type="match status" value="1"/>
</dbReference>
<reference evidence="3 4" key="1">
    <citation type="submission" date="2019-08" db="EMBL/GenBank/DDBJ databases">
        <title>Draft genome sequences of two oriental melons (Cucumis melo L. var makuwa).</title>
        <authorList>
            <person name="Kwon S.-Y."/>
        </authorList>
    </citation>
    <scope>NUCLEOTIDE SEQUENCE [LARGE SCALE GENOMIC DNA]</scope>
    <source>
        <strain evidence="4">cv. Chang Bougi</strain>
        <strain evidence="3">cv. SW 3</strain>
        <tissue evidence="1">Leaf</tissue>
    </source>
</reference>
<dbReference type="Gene3D" id="3.60.10.10">
    <property type="entry name" value="Endonuclease/exonuclease/phosphatase"/>
    <property type="match status" value="1"/>
</dbReference>
<evidence type="ECO:0000313" key="1">
    <source>
        <dbReference type="EMBL" id="KAA0057564.1"/>
    </source>
</evidence>
<evidence type="ECO:0000313" key="4">
    <source>
        <dbReference type="Proteomes" id="UP000321947"/>
    </source>
</evidence>
<dbReference type="AlphaFoldDB" id="A0A5A7UR38"/>
<organism evidence="1 3">
    <name type="scientific">Cucumis melo var. makuwa</name>
    <name type="common">Oriental melon</name>
    <dbReference type="NCBI Taxonomy" id="1194695"/>
    <lineage>
        <taxon>Eukaryota</taxon>
        <taxon>Viridiplantae</taxon>
        <taxon>Streptophyta</taxon>
        <taxon>Embryophyta</taxon>
        <taxon>Tracheophyta</taxon>
        <taxon>Spermatophyta</taxon>
        <taxon>Magnoliopsida</taxon>
        <taxon>eudicotyledons</taxon>
        <taxon>Gunneridae</taxon>
        <taxon>Pentapetalae</taxon>
        <taxon>rosids</taxon>
        <taxon>fabids</taxon>
        <taxon>Cucurbitales</taxon>
        <taxon>Cucurbitaceae</taxon>
        <taxon>Benincaseae</taxon>
        <taxon>Cucumis</taxon>
    </lineage>
</organism>
<evidence type="ECO:0000313" key="2">
    <source>
        <dbReference type="EMBL" id="TYK18285.1"/>
    </source>
</evidence>
<gene>
    <name evidence="2" type="ORF">E5676_scaffold411G002280</name>
    <name evidence="1" type="ORF">E6C27_scaffold497G00360</name>
</gene>
<dbReference type="PANTHER" id="PTHR33710">
    <property type="entry name" value="BNAC02G09200D PROTEIN"/>
    <property type="match status" value="1"/>
</dbReference>
<comment type="caution">
    <text evidence="1">The sequence shown here is derived from an EMBL/GenBank/DDBJ whole genome shotgun (WGS) entry which is preliminary data.</text>
</comment>
<protein>
    <submittedName>
        <fullName evidence="1">Transposon TX1 uncharacterized</fullName>
    </submittedName>
</protein>
<dbReference type="InterPro" id="IPR036691">
    <property type="entry name" value="Endo/exonu/phosph_ase_sf"/>
</dbReference>
<dbReference type="EMBL" id="SSTE01007192">
    <property type="protein sequence ID" value="KAA0057564.1"/>
    <property type="molecule type" value="Genomic_DNA"/>
</dbReference>
<evidence type="ECO:0000313" key="3">
    <source>
        <dbReference type="Proteomes" id="UP000321393"/>
    </source>
</evidence>
<accession>A0A5A7UR38</accession>
<dbReference type="OrthoDB" id="692400at2759"/>
<sequence length="150" mass="17659">MRKFKRFIRESKLLEIPLSNGKFTWSREGRSVSRSLLDRFLVTADWDESFADTRASRKERLTSDHCPILLEAGAFEWGPSPFRFCNSWLLDKRCWQIITNSLTSGNHQEWVGFVIYSKLRSLKSTLKSWHVNSERARKKPRRIFASSSCR</sequence>
<name>A0A5A7UR38_CUCMM</name>